<feature type="DNA-binding region" evidence="13">
    <location>
        <begin position="566"/>
        <end position="585"/>
    </location>
</feature>
<keyword evidence="11 13" id="KW-0539">Nucleus</keyword>
<comment type="function">
    <text evidence="13">DNA-dependent ATPase and 5'-3' DNA helicase required for the maintenance of both mitochondrial and nuclear genome stability.</text>
</comment>
<evidence type="ECO:0000259" key="17">
    <source>
        <dbReference type="Pfam" id="PF25344"/>
    </source>
</evidence>
<evidence type="ECO:0000256" key="10">
    <source>
        <dbReference type="ARBA" id="ARBA00023235"/>
    </source>
</evidence>
<evidence type="ECO:0000256" key="2">
    <source>
        <dbReference type="ARBA" id="ARBA00022763"/>
    </source>
</evidence>
<dbReference type="PANTHER" id="PTHR47642:SF7">
    <property type="entry name" value="ATP-DEPENDENT DNA HELICASE PIF1"/>
    <property type="match status" value="1"/>
</dbReference>
<sequence>MNSCELCCTVSTVKVAPTGETMKRANIKNATLVLGRNEFRDIILRIECHKTSTKYLMQDITIHKRFVKDGKACIQLPKQNLQIMISNCPPHQLAAFLKCLVVKQECGNQQKPISERARLLSELPRKFEEISPLCEKDVITVNNSRAEKAEAKGTATTPAGPAKKRLKRLRENSECSASEDAPQRKKLNITLNKTQLNHQQSKVLNAVLAGHNVFFTGSAGTGKSFLLRKIIGALPPESTFATASTGVAACHIGGTTLHQFAGIGSGNHPLPKCIELASRPARKQQWRKCRHLIVDEISMVDGDLFTKLEAIARAVKAKDKPFGGIQLIVCGDFLQLPPVTKPGEKRKFCFQSQAWNRCIQMTLELTQVKRQEDPVFIDVLQNIRIGRCSQDLCDRLTATAKHSIDRSGILATRLCTHKEDVDLLNQVHLKKLTGCARMYDAWDSDPNLVSVINSQCPVPHKLELRVGAQVMLAKNLDVQQGLVNGARGVVTGFGAGDAGLPIVKFMCGIEQTIRMERWAIRAGAGLILSRRQLPLKLAWAISIHKSQGMSLDCVEISLSRVFECGQAYVALSRARSIQGLRVLDFDKSCVRAHPDVLKFHHQLRREQRMMQTSIVDYADKENVRPFY</sequence>
<dbReference type="Gene3D" id="3.40.50.300">
    <property type="entry name" value="P-loop containing nucleotide triphosphate hydrolases"/>
    <property type="match status" value="2"/>
</dbReference>
<dbReference type="GO" id="GO:0043139">
    <property type="term" value="F:5'-3' DNA helicase activity"/>
    <property type="evidence" value="ECO:0007669"/>
    <property type="project" value="UniProtKB-UniRule"/>
</dbReference>
<comment type="catalytic activity">
    <reaction evidence="13">
        <text>ATP + H2O = ADP + phosphate + H(+)</text>
        <dbReference type="Rhea" id="RHEA:13065"/>
        <dbReference type="ChEBI" id="CHEBI:15377"/>
        <dbReference type="ChEBI" id="CHEBI:15378"/>
        <dbReference type="ChEBI" id="CHEBI:30616"/>
        <dbReference type="ChEBI" id="CHEBI:43474"/>
        <dbReference type="ChEBI" id="CHEBI:456216"/>
        <dbReference type="EC" id="5.6.2.3"/>
    </reaction>
</comment>
<evidence type="ECO:0000256" key="12">
    <source>
        <dbReference type="ARBA" id="ARBA00065873"/>
    </source>
</evidence>
<evidence type="ECO:0000256" key="6">
    <source>
        <dbReference type="ARBA" id="ARBA00023125"/>
    </source>
</evidence>
<dbReference type="SUPFAM" id="SSF52540">
    <property type="entry name" value="P-loop containing nucleoside triphosphate hydrolases"/>
    <property type="match status" value="2"/>
</dbReference>
<dbReference type="InterPro" id="IPR057437">
    <property type="entry name" value="PIF1/LRR1_PH"/>
</dbReference>
<evidence type="ECO:0000256" key="4">
    <source>
        <dbReference type="ARBA" id="ARBA00022806"/>
    </source>
</evidence>
<feature type="binding site" evidence="13">
    <location>
        <begin position="217"/>
        <end position="224"/>
    </location>
    <ligand>
        <name>ATP</name>
        <dbReference type="ChEBI" id="CHEBI:30616"/>
    </ligand>
</feature>
<keyword evidence="19" id="KW-1185">Reference proteome</keyword>
<evidence type="ECO:0000256" key="3">
    <source>
        <dbReference type="ARBA" id="ARBA00022801"/>
    </source>
</evidence>
<feature type="domain" description="DNA helicase Pif1-like 2B" evidence="16">
    <location>
        <begin position="449"/>
        <end position="493"/>
    </location>
</feature>
<dbReference type="EnsemblMetazoa" id="XM_038192744.1">
    <property type="protein sequence ID" value="XP_038048672.1"/>
    <property type="gene ID" value="LOC119722551"/>
</dbReference>
<feature type="domain" description="DNA helicase Pif1-like DEAD-box helicase" evidence="15">
    <location>
        <begin position="195"/>
        <end position="390"/>
    </location>
</feature>
<evidence type="ECO:0000256" key="11">
    <source>
        <dbReference type="ARBA" id="ARBA00023242"/>
    </source>
</evidence>
<evidence type="ECO:0000256" key="1">
    <source>
        <dbReference type="ARBA" id="ARBA00022741"/>
    </source>
</evidence>
<dbReference type="Proteomes" id="UP000887568">
    <property type="component" value="Unplaced"/>
</dbReference>
<dbReference type="GO" id="GO:0016787">
    <property type="term" value="F:hydrolase activity"/>
    <property type="evidence" value="ECO:0007669"/>
    <property type="project" value="UniProtKB-KW"/>
</dbReference>
<dbReference type="InterPro" id="IPR051055">
    <property type="entry name" value="PIF1_helicase"/>
</dbReference>
<dbReference type="FunFam" id="3.40.50.300:FF:000805">
    <property type="entry name" value="ATP-dependent DNA helicase PIF1"/>
    <property type="match status" value="1"/>
</dbReference>
<dbReference type="HAMAP" id="MF_03176">
    <property type="entry name" value="PIF1"/>
    <property type="match status" value="1"/>
</dbReference>
<keyword evidence="6 13" id="KW-0238">DNA-binding</keyword>
<dbReference type="FunFam" id="3.40.50.300:FF:003367">
    <property type="entry name" value="ATP-dependent DNA helicase PIF1"/>
    <property type="match status" value="1"/>
</dbReference>
<keyword evidence="4 13" id="KW-0347">Helicase</keyword>
<dbReference type="CDD" id="cd18809">
    <property type="entry name" value="SF1_C_RecD"/>
    <property type="match status" value="1"/>
</dbReference>
<feature type="region of interest" description="Disordered" evidence="14">
    <location>
        <begin position="147"/>
        <end position="166"/>
    </location>
</feature>
<dbReference type="Pfam" id="PF05970">
    <property type="entry name" value="PIF1"/>
    <property type="match status" value="1"/>
</dbReference>
<dbReference type="PANTHER" id="PTHR47642">
    <property type="entry name" value="ATP-DEPENDENT DNA HELICASE"/>
    <property type="match status" value="1"/>
</dbReference>
<comment type="similarity">
    <text evidence="13">Belongs to the helicase family. PIF1 subfamily.</text>
</comment>
<keyword evidence="5 13" id="KW-0067">ATP-binding</keyword>
<dbReference type="InterPro" id="IPR010285">
    <property type="entry name" value="DNA_helicase_pif1-like_DEAD"/>
</dbReference>
<gene>
    <name evidence="13" type="primary">PIF1</name>
</gene>
<dbReference type="GO" id="GO:0006281">
    <property type="term" value="P:DNA repair"/>
    <property type="evidence" value="ECO:0007669"/>
    <property type="project" value="UniProtKB-UniRule"/>
</dbReference>
<keyword evidence="2 13" id="KW-0227">DNA damage</keyword>
<evidence type="ECO:0000256" key="9">
    <source>
        <dbReference type="ARBA" id="ARBA00023204"/>
    </source>
</evidence>
<evidence type="ECO:0000256" key="7">
    <source>
        <dbReference type="ARBA" id="ARBA00023128"/>
    </source>
</evidence>
<evidence type="ECO:0000256" key="8">
    <source>
        <dbReference type="ARBA" id="ARBA00023172"/>
    </source>
</evidence>
<evidence type="ECO:0000313" key="19">
    <source>
        <dbReference type="Proteomes" id="UP000887568"/>
    </source>
</evidence>
<feature type="domain" description="PIF1/LRR1 pleckstrin homology" evidence="17">
    <location>
        <begin position="4"/>
        <end position="105"/>
    </location>
</feature>
<feature type="compositionally biased region" description="Low complexity" evidence="14">
    <location>
        <begin position="152"/>
        <end position="161"/>
    </location>
</feature>
<dbReference type="AlphaFoldDB" id="A0A913ZA77"/>
<dbReference type="InterPro" id="IPR027417">
    <property type="entry name" value="P-loop_NTPase"/>
</dbReference>
<dbReference type="GO" id="GO:0005634">
    <property type="term" value="C:nucleus"/>
    <property type="evidence" value="ECO:0007669"/>
    <property type="project" value="UniProtKB-SubCell"/>
</dbReference>
<name>A0A913ZA77_PATMI</name>
<keyword evidence="9 13" id="KW-0234">DNA repair</keyword>
<dbReference type="GO" id="GO:0000723">
    <property type="term" value="P:telomere maintenance"/>
    <property type="evidence" value="ECO:0007669"/>
    <property type="project" value="InterPro"/>
</dbReference>
<evidence type="ECO:0000256" key="14">
    <source>
        <dbReference type="SAM" id="MobiDB-lite"/>
    </source>
</evidence>
<dbReference type="Pfam" id="PF25344">
    <property type="entry name" value="PH_LRR1"/>
    <property type="match status" value="1"/>
</dbReference>
<dbReference type="GO" id="GO:0005739">
    <property type="term" value="C:mitochondrion"/>
    <property type="evidence" value="ECO:0007669"/>
    <property type="project" value="UniProtKB-SubCell"/>
</dbReference>
<dbReference type="EC" id="5.6.2.3" evidence="13"/>
<protein>
    <recommendedName>
        <fullName evidence="13">ATP-dependent DNA helicase PIF1</fullName>
        <ecNumber evidence="13">5.6.2.3</ecNumber>
    </recommendedName>
    <alternativeName>
        <fullName evidence="13">DNA 5'-3' helicase PIF1</fullName>
    </alternativeName>
    <alternativeName>
        <fullName evidence="13">DNA repair and recombination helicase PIF1</fullName>
    </alternativeName>
</protein>
<evidence type="ECO:0000259" key="15">
    <source>
        <dbReference type="Pfam" id="PF05970"/>
    </source>
</evidence>
<dbReference type="GO" id="GO:0005524">
    <property type="term" value="F:ATP binding"/>
    <property type="evidence" value="ECO:0007669"/>
    <property type="project" value="UniProtKB-UniRule"/>
</dbReference>
<comment type="subunit">
    <text evidence="12">Monomer. Interacts with telomerase.</text>
</comment>
<comment type="subcellular location">
    <subcellularLocation>
        <location evidence="13">Nucleus</location>
    </subcellularLocation>
    <subcellularLocation>
        <location evidence="13">Mitochondrion</location>
    </subcellularLocation>
</comment>
<proteinExistence type="inferred from homology"/>
<dbReference type="InterPro" id="IPR049163">
    <property type="entry name" value="Pif1-like_2B_dom"/>
</dbReference>
<dbReference type="GO" id="GO:0003677">
    <property type="term" value="F:DNA binding"/>
    <property type="evidence" value="ECO:0007669"/>
    <property type="project" value="UniProtKB-KW"/>
</dbReference>
<keyword evidence="10 13" id="KW-0413">Isomerase</keyword>
<evidence type="ECO:0000256" key="5">
    <source>
        <dbReference type="ARBA" id="ARBA00022840"/>
    </source>
</evidence>
<evidence type="ECO:0000259" key="16">
    <source>
        <dbReference type="Pfam" id="PF21530"/>
    </source>
</evidence>
<dbReference type="Pfam" id="PF21530">
    <property type="entry name" value="Pif1_2B_dom"/>
    <property type="match status" value="1"/>
</dbReference>
<dbReference type="OrthoDB" id="272985at2759"/>
<dbReference type="GO" id="GO:0006310">
    <property type="term" value="P:DNA recombination"/>
    <property type="evidence" value="ECO:0007669"/>
    <property type="project" value="UniProtKB-UniRule"/>
</dbReference>
<dbReference type="OMA" id="VRFCFES"/>
<keyword evidence="3 13" id="KW-0378">Hydrolase</keyword>
<reference evidence="18" key="1">
    <citation type="submission" date="2022-11" db="UniProtKB">
        <authorList>
            <consortium name="EnsemblMetazoa"/>
        </authorList>
    </citation>
    <scope>IDENTIFICATION</scope>
</reference>
<keyword evidence="1 13" id="KW-0547">Nucleotide-binding</keyword>
<keyword evidence="7 13" id="KW-0496">Mitochondrion</keyword>
<evidence type="ECO:0000313" key="18">
    <source>
        <dbReference type="EnsemblMetazoa" id="XP_038048672.1"/>
    </source>
</evidence>
<evidence type="ECO:0000256" key="13">
    <source>
        <dbReference type="HAMAP-Rule" id="MF_03176"/>
    </source>
</evidence>
<organism evidence="18 19">
    <name type="scientific">Patiria miniata</name>
    <name type="common">Bat star</name>
    <name type="synonym">Asterina miniata</name>
    <dbReference type="NCBI Taxonomy" id="46514"/>
    <lineage>
        <taxon>Eukaryota</taxon>
        <taxon>Metazoa</taxon>
        <taxon>Echinodermata</taxon>
        <taxon>Eleutherozoa</taxon>
        <taxon>Asterozoa</taxon>
        <taxon>Asteroidea</taxon>
        <taxon>Valvatacea</taxon>
        <taxon>Valvatida</taxon>
        <taxon>Asterinidae</taxon>
        <taxon>Patiria</taxon>
    </lineage>
</organism>
<comment type="cofactor">
    <cofactor evidence="13">
        <name>Mg(2+)</name>
        <dbReference type="ChEBI" id="CHEBI:18420"/>
    </cofactor>
</comment>
<keyword evidence="8 13" id="KW-0233">DNA recombination</keyword>
<accession>A0A913ZA77</accession>
<dbReference type="CDD" id="cd18037">
    <property type="entry name" value="DEXSc_Pif1_like"/>
    <property type="match status" value="1"/>
</dbReference>
<dbReference type="InterPro" id="IPR048293">
    <property type="entry name" value="PIF1_RRM3_pfh1"/>
</dbReference>